<evidence type="ECO:0000313" key="2">
    <source>
        <dbReference type="Proteomes" id="UP000550707"/>
    </source>
</evidence>
<name>A0A7J8BN01_MOLMO</name>
<dbReference type="InParanoid" id="A0A7J8BN01"/>
<dbReference type="AlphaFoldDB" id="A0A7J8BN01"/>
<comment type="caution">
    <text evidence="1">The sequence shown here is derived from an EMBL/GenBank/DDBJ whole genome shotgun (WGS) entry which is preliminary data.</text>
</comment>
<dbReference type="EMBL" id="JACASF010000023">
    <property type="protein sequence ID" value="KAF6399831.1"/>
    <property type="molecule type" value="Genomic_DNA"/>
</dbReference>
<sequence>MEEEDLSNDRGSQEPVWMWTPSLLCPVYVSYPLSPGWMQGARPSGRNFVSRVSRNSRTEAEGGFAGHVLNYLTWKVNAKATVNMTRVHFSMISEKPDKPEANAAEMRDEVLGCCVVGALVLDVPLTHEPAVGALVLDVPLTHEPAVGALVLDVPLSPRASGGGPGAGRCPDP</sequence>
<protein>
    <submittedName>
        <fullName evidence="1">Uncharacterized protein</fullName>
    </submittedName>
</protein>
<reference evidence="1 2" key="1">
    <citation type="journal article" date="2020" name="Nature">
        <title>Six reference-quality genomes reveal evolution of bat adaptations.</title>
        <authorList>
            <person name="Jebb D."/>
            <person name="Huang Z."/>
            <person name="Pippel M."/>
            <person name="Hughes G.M."/>
            <person name="Lavrichenko K."/>
            <person name="Devanna P."/>
            <person name="Winkler S."/>
            <person name="Jermiin L.S."/>
            <person name="Skirmuntt E.C."/>
            <person name="Katzourakis A."/>
            <person name="Burkitt-Gray L."/>
            <person name="Ray D.A."/>
            <person name="Sullivan K.A.M."/>
            <person name="Roscito J.G."/>
            <person name="Kirilenko B.M."/>
            <person name="Davalos L.M."/>
            <person name="Corthals A.P."/>
            <person name="Power M.L."/>
            <person name="Jones G."/>
            <person name="Ransome R.D."/>
            <person name="Dechmann D.K.N."/>
            <person name="Locatelli A.G."/>
            <person name="Puechmaille S.J."/>
            <person name="Fedrigo O."/>
            <person name="Jarvis E.D."/>
            <person name="Hiller M."/>
            <person name="Vernes S.C."/>
            <person name="Myers E.W."/>
            <person name="Teeling E.C."/>
        </authorList>
    </citation>
    <scope>NUCLEOTIDE SEQUENCE [LARGE SCALE GENOMIC DNA]</scope>
    <source>
        <strain evidence="1">MMolMol1</strain>
        <tissue evidence="1">Muscle</tissue>
    </source>
</reference>
<accession>A0A7J8BN01</accession>
<dbReference type="Proteomes" id="UP000550707">
    <property type="component" value="Unassembled WGS sequence"/>
</dbReference>
<proteinExistence type="predicted"/>
<organism evidence="1 2">
    <name type="scientific">Molossus molossus</name>
    <name type="common">Pallas' mastiff bat</name>
    <name type="synonym">Vespertilio molossus</name>
    <dbReference type="NCBI Taxonomy" id="27622"/>
    <lineage>
        <taxon>Eukaryota</taxon>
        <taxon>Metazoa</taxon>
        <taxon>Chordata</taxon>
        <taxon>Craniata</taxon>
        <taxon>Vertebrata</taxon>
        <taxon>Euteleostomi</taxon>
        <taxon>Mammalia</taxon>
        <taxon>Eutheria</taxon>
        <taxon>Laurasiatheria</taxon>
        <taxon>Chiroptera</taxon>
        <taxon>Yangochiroptera</taxon>
        <taxon>Molossidae</taxon>
        <taxon>Molossus</taxon>
    </lineage>
</organism>
<keyword evidence="2" id="KW-1185">Reference proteome</keyword>
<evidence type="ECO:0000313" key="1">
    <source>
        <dbReference type="EMBL" id="KAF6399831.1"/>
    </source>
</evidence>
<gene>
    <name evidence="1" type="ORF">HJG59_010102</name>
</gene>